<dbReference type="PROSITE" id="PS00445">
    <property type="entry name" value="FGGY_KINASES_2"/>
    <property type="match status" value="1"/>
</dbReference>
<dbReference type="Pfam" id="PF02782">
    <property type="entry name" value="FGGY_C"/>
    <property type="match status" value="1"/>
</dbReference>
<evidence type="ECO:0000259" key="5">
    <source>
        <dbReference type="Pfam" id="PF00370"/>
    </source>
</evidence>
<feature type="domain" description="Carbohydrate kinase FGGY C-terminal" evidence="6">
    <location>
        <begin position="300"/>
        <end position="464"/>
    </location>
</feature>
<dbReference type="PANTHER" id="PTHR43095">
    <property type="entry name" value="SUGAR KINASE"/>
    <property type="match status" value="1"/>
</dbReference>
<name>A0A0G0QP90_9BACT</name>
<keyword evidence="3 4" id="KW-0418">Kinase</keyword>
<dbReference type="GO" id="GO:0005975">
    <property type="term" value="P:carbohydrate metabolic process"/>
    <property type="evidence" value="ECO:0007669"/>
    <property type="project" value="InterPro"/>
</dbReference>
<dbReference type="Pfam" id="PF00370">
    <property type="entry name" value="FGGY_N"/>
    <property type="match status" value="1"/>
</dbReference>
<dbReference type="InterPro" id="IPR043129">
    <property type="entry name" value="ATPase_NBD"/>
</dbReference>
<evidence type="ECO:0000256" key="4">
    <source>
        <dbReference type="RuleBase" id="RU003733"/>
    </source>
</evidence>
<dbReference type="AlphaFoldDB" id="A0A0G0QP90"/>
<evidence type="ECO:0008006" key="9">
    <source>
        <dbReference type="Google" id="ProtNLM"/>
    </source>
</evidence>
<evidence type="ECO:0000313" key="7">
    <source>
        <dbReference type="EMBL" id="KKR03477.1"/>
    </source>
</evidence>
<evidence type="ECO:0000256" key="3">
    <source>
        <dbReference type="ARBA" id="ARBA00022777"/>
    </source>
</evidence>
<protein>
    <recommendedName>
        <fullName evidence="9">Xylulokinase</fullName>
    </recommendedName>
</protein>
<dbReference type="InterPro" id="IPR050406">
    <property type="entry name" value="FGGY_Carb_Kinase"/>
</dbReference>
<dbReference type="CDD" id="cd07773">
    <property type="entry name" value="ASKHA_NBD_FGGY_FK"/>
    <property type="match status" value="1"/>
</dbReference>
<keyword evidence="2 4" id="KW-0808">Transferase</keyword>
<evidence type="ECO:0000256" key="2">
    <source>
        <dbReference type="ARBA" id="ARBA00022679"/>
    </source>
</evidence>
<dbReference type="Gene3D" id="3.30.420.40">
    <property type="match status" value="2"/>
</dbReference>
<sequence>MTAKEVEFDKHPKNSEYYISLDIGTTSVKVILFDNFGKMASISTHEYSLYTPSEGIVEFEAEKYWKFCLLGIKEVLSKSGISKKDVKSIGVCSQGETLICLDKRGKVLCNAIVWMDSRSKKEAHEITKALGSGAITGQLGCEPAWPITKILWLKKNAPELYAKVDKFILVEDYIIFMLADRFVGEYSLYASSFMLDIYKKDWWDDILNYVGISRDRLVILKESGRVVGHLKSDVCDETGLTAKTVVVTGAMDQTSGAIGSGGISSDIITETTGAALAIFATIDKKPSIKRCSIPIQCHAIADKYLLINWCPTGGMAFKWFRDTFFEYEQQLANEQRKDCYDVMVQSAEHIPAGCQGLMFLPYLAGGAMIDTGYNSAGVFYGIGLHHRRGHFVRAIMESLAYILRENVEMMTRLGIHCKEIHSLGGGAKSLLWNQIKADITGKPIVTMRCSESAALGTAILQSVAVGSYGDIEEACRNMIHKEAVIEPNEEATKLYESAFSSFLSLKSKIMQK</sequence>
<feature type="domain" description="Carbohydrate kinase FGGY N-terminal" evidence="5">
    <location>
        <begin position="17"/>
        <end position="259"/>
    </location>
</feature>
<gene>
    <name evidence="7" type="ORF">UT30_C0029G0005</name>
</gene>
<dbReference type="InterPro" id="IPR018483">
    <property type="entry name" value="Carb_kinase_FGGY_CS"/>
</dbReference>
<accession>A0A0G0QP90</accession>
<evidence type="ECO:0000256" key="1">
    <source>
        <dbReference type="ARBA" id="ARBA00009156"/>
    </source>
</evidence>
<dbReference type="PIRSF" id="PIRSF000538">
    <property type="entry name" value="GlpK"/>
    <property type="match status" value="1"/>
</dbReference>
<proteinExistence type="inferred from homology"/>
<comment type="similarity">
    <text evidence="1 4">Belongs to the FGGY kinase family.</text>
</comment>
<dbReference type="InterPro" id="IPR000577">
    <property type="entry name" value="Carb_kinase_FGGY"/>
</dbReference>
<evidence type="ECO:0000313" key="8">
    <source>
        <dbReference type="Proteomes" id="UP000033935"/>
    </source>
</evidence>
<comment type="caution">
    <text evidence="7">The sequence shown here is derived from an EMBL/GenBank/DDBJ whole genome shotgun (WGS) entry which is preliminary data.</text>
</comment>
<dbReference type="PANTHER" id="PTHR43095:SF2">
    <property type="entry name" value="GLUCONOKINASE"/>
    <property type="match status" value="1"/>
</dbReference>
<dbReference type="Proteomes" id="UP000033935">
    <property type="component" value="Unassembled WGS sequence"/>
</dbReference>
<dbReference type="EMBL" id="LBWG01000029">
    <property type="protein sequence ID" value="KKR03477.1"/>
    <property type="molecule type" value="Genomic_DNA"/>
</dbReference>
<dbReference type="InterPro" id="IPR018484">
    <property type="entry name" value="FGGY_N"/>
</dbReference>
<dbReference type="GO" id="GO:0016773">
    <property type="term" value="F:phosphotransferase activity, alcohol group as acceptor"/>
    <property type="evidence" value="ECO:0007669"/>
    <property type="project" value="InterPro"/>
</dbReference>
<reference evidence="7 8" key="1">
    <citation type="journal article" date="2015" name="Nature">
        <title>rRNA introns, odd ribosomes, and small enigmatic genomes across a large radiation of phyla.</title>
        <authorList>
            <person name="Brown C.T."/>
            <person name="Hug L.A."/>
            <person name="Thomas B.C."/>
            <person name="Sharon I."/>
            <person name="Castelle C.J."/>
            <person name="Singh A."/>
            <person name="Wilkins M.J."/>
            <person name="Williams K.H."/>
            <person name="Banfield J.F."/>
        </authorList>
    </citation>
    <scope>NUCLEOTIDE SEQUENCE [LARGE SCALE GENOMIC DNA]</scope>
</reference>
<dbReference type="InterPro" id="IPR018485">
    <property type="entry name" value="FGGY_C"/>
</dbReference>
<dbReference type="GO" id="GO:0016301">
    <property type="term" value="F:kinase activity"/>
    <property type="evidence" value="ECO:0007669"/>
    <property type="project" value="UniProtKB-KW"/>
</dbReference>
<organism evidence="7 8">
    <name type="scientific">Candidatus Uhrbacteria bacterium GW2011_GWF2_39_13</name>
    <dbReference type="NCBI Taxonomy" id="1618995"/>
    <lineage>
        <taxon>Bacteria</taxon>
        <taxon>Candidatus Uhriibacteriota</taxon>
    </lineage>
</organism>
<evidence type="ECO:0000259" key="6">
    <source>
        <dbReference type="Pfam" id="PF02782"/>
    </source>
</evidence>
<dbReference type="SUPFAM" id="SSF53067">
    <property type="entry name" value="Actin-like ATPase domain"/>
    <property type="match status" value="2"/>
</dbReference>